<accession>A0AAD9LI49</accession>
<evidence type="ECO:0000313" key="4">
    <source>
        <dbReference type="EMBL" id="KAK1937340.1"/>
    </source>
</evidence>
<proteinExistence type="inferred from homology"/>
<protein>
    <submittedName>
        <fullName evidence="4">Optic atrophy protein family</fullName>
    </submittedName>
</protein>
<organism evidence="4 5">
    <name type="scientific">Babesia divergens</name>
    <dbReference type="NCBI Taxonomy" id="32595"/>
    <lineage>
        <taxon>Eukaryota</taxon>
        <taxon>Sar</taxon>
        <taxon>Alveolata</taxon>
        <taxon>Apicomplexa</taxon>
        <taxon>Aconoidasida</taxon>
        <taxon>Piroplasmida</taxon>
        <taxon>Babesiidae</taxon>
        <taxon>Babesia</taxon>
    </lineage>
</organism>
<comment type="similarity">
    <text evidence="1">Belongs to the OPA3 family.</text>
</comment>
<keyword evidence="2 3" id="KW-0175">Coiled coil</keyword>
<dbReference type="GO" id="GO:0005739">
    <property type="term" value="C:mitochondrion"/>
    <property type="evidence" value="ECO:0007669"/>
    <property type="project" value="TreeGrafter"/>
</dbReference>
<dbReference type="PANTHER" id="PTHR12499">
    <property type="entry name" value="OPTIC ATROPHY 3 PROTEIN OPA3"/>
    <property type="match status" value="1"/>
</dbReference>
<dbReference type="PANTHER" id="PTHR12499:SF0">
    <property type="entry name" value="OPTIC ATROPHY 3 PROTEIN"/>
    <property type="match status" value="1"/>
</dbReference>
<dbReference type="Proteomes" id="UP001195914">
    <property type="component" value="Unassembled WGS sequence"/>
</dbReference>
<dbReference type="Pfam" id="PF07047">
    <property type="entry name" value="OPA3"/>
    <property type="match status" value="1"/>
</dbReference>
<keyword evidence="5" id="KW-1185">Reference proteome</keyword>
<evidence type="ECO:0000256" key="2">
    <source>
        <dbReference type="ARBA" id="ARBA00023054"/>
    </source>
</evidence>
<comment type="caution">
    <text evidence="4">The sequence shown here is derived from an EMBL/GenBank/DDBJ whole genome shotgun (WGS) entry which is preliminary data.</text>
</comment>
<dbReference type="GO" id="GO:0019216">
    <property type="term" value="P:regulation of lipid metabolic process"/>
    <property type="evidence" value="ECO:0007669"/>
    <property type="project" value="TreeGrafter"/>
</dbReference>
<reference evidence="4" key="1">
    <citation type="journal article" date="2014" name="Nucleic Acids Res.">
        <title>The evolutionary dynamics of variant antigen genes in Babesia reveal a history of genomic innovation underlying host-parasite interaction.</title>
        <authorList>
            <person name="Jackson A.P."/>
            <person name="Otto T.D."/>
            <person name="Darby A."/>
            <person name="Ramaprasad A."/>
            <person name="Xia D."/>
            <person name="Echaide I.E."/>
            <person name="Farber M."/>
            <person name="Gahlot S."/>
            <person name="Gamble J."/>
            <person name="Gupta D."/>
            <person name="Gupta Y."/>
            <person name="Jackson L."/>
            <person name="Malandrin L."/>
            <person name="Malas T.B."/>
            <person name="Moussa E."/>
            <person name="Nair M."/>
            <person name="Reid A.J."/>
            <person name="Sanders M."/>
            <person name="Sharma J."/>
            <person name="Tracey A."/>
            <person name="Quail M.A."/>
            <person name="Weir W."/>
            <person name="Wastling J.M."/>
            <person name="Hall N."/>
            <person name="Willadsen P."/>
            <person name="Lingelbach K."/>
            <person name="Shiels B."/>
            <person name="Tait A."/>
            <person name="Berriman M."/>
            <person name="Allred D.R."/>
            <person name="Pain A."/>
        </authorList>
    </citation>
    <scope>NUCLEOTIDE SEQUENCE</scope>
    <source>
        <strain evidence="4">1802A</strain>
    </source>
</reference>
<dbReference type="AlphaFoldDB" id="A0AAD9LI49"/>
<dbReference type="EMBL" id="JAHBMH010000033">
    <property type="protein sequence ID" value="KAK1937340.1"/>
    <property type="molecule type" value="Genomic_DNA"/>
</dbReference>
<evidence type="ECO:0000256" key="3">
    <source>
        <dbReference type="SAM" id="Coils"/>
    </source>
</evidence>
<feature type="coiled-coil region" evidence="3">
    <location>
        <begin position="103"/>
        <end position="130"/>
    </location>
</feature>
<dbReference type="InterPro" id="IPR010754">
    <property type="entry name" value="OPA3-like"/>
</dbReference>
<evidence type="ECO:0000256" key="1">
    <source>
        <dbReference type="ARBA" id="ARBA00007584"/>
    </source>
</evidence>
<gene>
    <name evidence="4" type="ORF">X943_001087</name>
</gene>
<evidence type="ECO:0000313" key="5">
    <source>
        <dbReference type="Proteomes" id="UP001195914"/>
    </source>
</evidence>
<sequence length="161" mass="18819">MIPAFKLLTVFVKQLSKPLASYLKKRASNSDRFRRLCISIGNRGYAFDRYITRRFYNPEQGEPDTTPWLSPEKSVVIGTEMFGEVILFGVATLLVISEYARSVRKENKKEAKLQERLNTLENRQSMLEKYVREELERRSQERLADLSALKTSPSRWGFFPF</sequence>
<name>A0AAD9LI49_BABDI</name>
<reference evidence="4" key="2">
    <citation type="submission" date="2021-05" db="EMBL/GenBank/DDBJ databases">
        <authorList>
            <person name="Pain A."/>
        </authorList>
    </citation>
    <scope>NUCLEOTIDE SEQUENCE</scope>
    <source>
        <strain evidence="4">1802A</strain>
    </source>
</reference>